<dbReference type="GO" id="GO:0008289">
    <property type="term" value="F:lipid binding"/>
    <property type="evidence" value="ECO:0007669"/>
    <property type="project" value="UniProtKB-KW"/>
</dbReference>
<protein>
    <submittedName>
        <fullName evidence="2">DegV family protein</fullName>
    </submittedName>
</protein>
<reference evidence="2 3" key="1">
    <citation type="journal article" date="2018" name="Nat. Biotechnol.">
        <title>A standardized bacterial taxonomy based on genome phylogeny substantially revises the tree of life.</title>
        <authorList>
            <person name="Parks D.H."/>
            <person name="Chuvochina M."/>
            <person name="Waite D.W."/>
            <person name="Rinke C."/>
            <person name="Skarshewski A."/>
            <person name="Chaumeil P.A."/>
            <person name="Hugenholtz P."/>
        </authorList>
    </citation>
    <scope>NUCLEOTIDE SEQUENCE [LARGE SCALE GENOMIC DNA]</scope>
    <source>
        <strain evidence="2">UBA11728</strain>
    </source>
</reference>
<dbReference type="Gene3D" id="3.30.1180.10">
    <property type="match status" value="1"/>
</dbReference>
<gene>
    <name evidence="2" type="ORF">DHW61_14915</name>
</gene>
<dbReference type="Pfam" id="PF02645">
    <property type="entry name" value="DegV"/>
    <property type="match status" value="1"/>
</dbReference>
<evidence type="ECO:0000313" key="2">
    <source>
        <dbReference type="EMBL" id="HCL03672.1"/>
    </source>
</evidence>
<dbReference type="InterPro" id="IPR003797">
    <property type="entry name" value="DegV"/>
</dbReference>
<dbReference type="EMBL" id="DPVV01000494">
    <property type="protein sequence ID" value="HCL03672.1"/>
    <property type="molecule type" value="Genomic_DNA"/>
</dbReference>
<evidence type="ECO:0000313" key="3">
    <source>
        <dbReference type="Proteomes" id="UP000262969"/>
    </source>
</evidence>
<dbReference type="PROSITE" id="PS51482">
    <property type="entry name" value="DEGV"/>
    <property type="match status" value="1"/>
</dbReference>
<dbReference type="Gene3D" id="2.20.28.50">
    <property type="entry name" value="degv family protein"/>
    <property type="match status" value="1"/>
</dbReference>
<dbReference type="Gene3D" id="3.40.50.10440">
    <property type="entry name" value="Dihydroxyacetone kinase, domain 1"/>
    <property type="match status" value="1"/>
</dbReference>
<dbReference type="AlphaFoldDB" id="A0A3D2X983"/>
<organism evidence="2 3">
    <name type="scientific">Lachnoclostridium phytofermentans</name>
    <dbReference type="NCBI Taxonomy" id="66219"/>
    <lineage>
        <taxon>Bacteria</taxon>
        <taxon>Bacillati</taxon>
        <taxon>Bacillota</taxon>
        <taxon>Clostridia</taxon>
        <taxon>Lachnospirales</taxon>
        <taxon>Lachnospiraceae</taxon>
    </lineage>
</organism>
<dbReference type="Proteomes" id="UP000262969">
    <property type="component" value="Unassembled WGS sequence"/>
</dbReference>
<dbReference type="SUPFAM" id="SSF82549">
    <property type="entry name" value="DAK1/DegV-like"/>
    <property type="match status" value="1"/>
</dbReference>
<dbReference type="PANTHER" id="PTHR33434">
    <property type="entry name" value="DEGV DOMAIN-CONTAINING PROTEIN DR_1986-RELATED"/>
    <property type="match status" value="1"/>
</dbReference>
<proteinExistence type="predicted"/>
<dbReference type="NCBIfam" id="TIGR00762">
    <property type="entry name" value="DegV"/>
    <property type="match status" value="1"/>
</dbReference>
<keyword evidence="1" id="KW-0446">Lipid-binding</keyword>
<dbReference type="InterPro" id="IPR050270">
    <property type="entry name" value="DegV_domain_contain"/>
</dbReference>
<evidence type="ECO:0000256" key="1">
    <source>
        <dbReference type="ARBA" id="ARBA00023121"/>
    </source>
</evidence>
<dbReference type="InterPro" id="IPR043168">
    <property type="entry name" value="DegV_C"/>
</dbReference>
<sequence>MSYRILCDSCTDLPVELQQDEHIIKIALSIQIDEENIIDDETFNQIDFLRKMNESKNCPKSSCPSPDGYMSHFDEAEDIYVVTLSSRLSGSYNSAELAKKLYLEDHPNKNIEVFDSKSASIGQTLIVMKIQELIEKGFSFSDVVSKVNEFRDSLKTKFVLETLDTLRKNGRLSNLTAVICSALNIKPIMGSDDGNIIKIDQARGIEKALLKMVKYMEEDVTDAKNRVLGISHCNNFERAIFVKEEIMKCIPFAKCFIANTGGISSLYANEGGIIVCY</sequence>
<dbReference type="PANTHER" id="PTHR33434:SF2">
    <property type="entry name" value="FATTY ACID-BINDING PROTEIN TM_1468"/>
    <property type="match status" value="1"/>
</dbReference>
<accession>A0A3D2X983</accession>
<name>A0A3D2X983_9FIRM</name>
<comment type="caution">
    <text evidence="2">The sequence shown here is derived from an EMBL/GenBank/DDBJ whole genome shotgun (WGS) entry which is preliminary data.</text>
</comment>